<feature type="non-terminal residue" evidence="1">
    <location>
        <position position="1"/>
    </location>
</feature>
<dbReference type="STRING" id="157652.A0A371HWM1"/>
<comment type="caution">
    <text evidence="1">The sequence shown here is derived from an EMBL/GenBank/DDBJ whole genome shotgun (WGS) entry which is preliminary data.</text>
</comment>
<name>A0A371HWM1_MUCPR</name>
<protein>
    <submittedName>
        <fullName evidence="1">Uncharacterized protein</fullName>
    </submittedName>
</protein>
<organism evidence="1 2">
    <name type="scientific">Mucuna pruriens</name>
    <name type="common">Velvet bean</name>
    <name type="synonym">Dolichos pruriens</name>
    <dbReference type="NCBI Taxonomy" id="157652"/>
    <lineage>
        <taxon>Eukaryota</taxon>
        <taxon>Viridiplantae</taxon>
        <taxon>Streptophyta</taxon>
        <taxon>Embryophyta</taxon>
        <taxon>Tracheophyta</taxon>
        <taxon>Spermatophyta</taxon>
        <taxon>Magnoliopsida</taxon>
        <taxon>eudicotyledons</taxon>
        <taxon>Gunneridae</taxon>
        <taxon>Pentapetalae</taxon>
        <taxon>rosids</taxon>
        <taxon>fabids</taxon>
        <taxon>Fabales</taxon>
        <taxon>Fabaceae</taxon>
        <taxon>Papilionoideae</taxon>
        <taxon>50 kb inversion clade</taxon>
        <taxon>NPAAA clade</taxon>
        <taxon>indigoferoid/millettioid clade</taxon>
        <taxon>Phaseoleae</taxon>
        <taxon>Mucuna</taxon>
    </lineage>
</organism>
<keyword evidence="2" id="KW-1185">Reference proteome</keyword>
<evidence type="ECO:0000313" key="1">
    <source>
        <dbReference type="EMBL" id="RDY07201.1"/>
    </source>
</evidence>
<dbReference type="OrthoDB" id="1304043at2759"/>
<proteinExistence type="predicted"/>
<dbReference type="EMBL" id="QJKJ01001522">
    <property type="protein sequence ID" value="RDY07201.1"/>
    <property type="molecule type" value="Genomic_DNA"/>
</dbReference>
<sequence>MGNCLRNSKISAQDHEAPVIEAKVEQIKTLGVEQSIKKKNKKVRFSIQNIDTCEGERGSSHHGNSRSGSVRIRVVMTQEELKRMLMCKGQAQHTSLEQLLDAVKLRGGRISEDGECHEGNMNSWTPSLVTIPEDRLINLNLIPMYYQKILDH</sequence>
<dbReference type="Proteomes" id="UP000257109">
    <property type="component" value="Unassembled WGS sequence"/>
</dbReference>
<gene>
    <name evidence="1" type="ORF">CR513_08712</name>
</gene>
<accession>A0A371HWM1</accession>
<evidence type="ECO:0000313" key="2">
    <source>
        <dbReference type="Proteomes" id="UP000257109"/>
    </source>
</evidence>
<reference evidence="1" key="1">
    <citation type="submission" date="2018-05" db="EMBL/GenBank/DDBJ databases">
        <title>Draft genome of Mucuna pruriens seed.</title>
        <authorList>
            <person name="Nnadi N.E."/>
            <person name="Vos R."/>
            <person name="Hasami M.H."/>
            <person name="Devisetty U.K."/>
            <person name="Aguiy J.C."/>
        </authorList>
    </citation>
    <scope>NUCLEOTIDE SEQUENCE [LARGE SCALE GENOMIC DNA]</scope>
    <source>
        <strain evidence="1">JCA_2017</strain>
    </source>
</reference>
<dbReference type="AlphaFoldDB" id="A0A371HWM1"/>